<dbReference type="Proteomes" id="UP000074903">
    <property type="component" value="Unassembled WGS sequence"/>
</dbReference>
<dbReference type="RefSeq" id="WP_052811268.1">
    <property type="nucleotide sequence ID" value="NZ_CEHB01000216.1"/>
</dbReference>
<reference evidence="3 4" key="1">
    <citation type="submission" date="2016-02" db="EMBL/GenBank/DDBJ databases">
        <authorList>
            <consortium name="Pathogen Informatics"/>
        </authorList>
    </citation>
    <scope>NUCLEOTIDE SEQUENCE [LARGE SCALE GENOMIC DNA]</scope>
    <source>
        <strain evidence="3 4">SS993</strain>
    </source>
</reference>
<organism evidence="3 4">
    <name type="scientific">Streptococcus suis</name>
    <dbReference type="NCBI Taxonomy" id="1307"/>
    <lineage>
        <taxon>Bacteria</taxon>
        <taxon>Bacillati</taxon>
        <taxon>Bacillota</taxon>
        <taxon>Bacilli</taxon>
        <taxon>Lactobacillales</taxon>
        <taxon>Streptococcaceae</taxon>
        <taxon>Streptococcus</taxon>
    </lineage>
</organism>
<feature type="coiled-coil region" evidence="1">
    <location>
        <begin position="145"/>
        <end position="172"/>
    </location>
</feature>
<sequence>MSLGNKQIMAENIKRLLDKKGLNPRQMAIALDFKYTTVLDWVNAKTYPRIDKIEIMANFFGVLKSDLVEEYKPTEDSTIYETYSFKKHEMALESYDDFIEEFTNMFNSLTKKQQTKLYKAIKKSLSHDNPDRKSLKKPSDVIAHLNNKQTELKYLTSTIKKQSEESQRLEEEIRIGQIAFEILSIDDDDIEAQAEVKTKYSEEDFSKAVDYIENLENPDQDENE</sequence>
<dbReference type="SUPFAM" id="SSF47413">
    <property type="entry name" value="lambda repressor-like DNA-binding domains"/>
    <property type="match status" value="1"/>
</dbReference>
<dbReference type="PROSITE" id="PS50943">
    <property type="entry name" value="HTH_CROC1"/>
    <property type="match status" value="1"/>
</dbReference>
<proteinExistence type="predicted"/>
<dbReference type="GO" id="GO:0003677">
    <property type="term" value="F:DNA binding"/>
    <property type="evidence" value="ECO:0007669"/>
    <property type="project" value="InterPro"/>
</dbReference>
<protein>
    <submittedName>
        <fullName evidence="3">Bifunctional S24 family peptidase/transcriptional regulator</fullName>
    </submittedName>
</protein>
<evidence type="ECO:0000259" key="2">
    <source>
        <dbReference type="PROSITE" id="PS50943"/>
    </source>
</evidence>
<dbReference type="EMBL" id="FILX01000001">
    <property type="protein sequence ID" value="CYX31789.1"/>
    <property type="molecule type" value="Genomic_DNA"/>
</dbReference>
<evidence type="ECO:0000256" key="1">
    <source>
        <dbReference type="SAM" id="Coils"/>
    </source>
</evidence>
<accession>A0A0Z8U695</accession>
<name>A0A0Z8U695_STRSU</name>
<dbReference type="AlphaFoldDB" id="A0A0Z8U695"/>
<gene>
    <name evidence="3" type="ORF">ERS132531_00063</name>
</gene>
<dbReference type="SMART" id="SM00530">
    <property type="entry name" value="HTH_XRE"/>
    <property type="match status" value="1"/>
</dbReference>
<dbReference type="Gene3D" id="1.10.260.40">
    <property type="entry name" value="lambda repressor-like DNA-binding domains"/>
    <property type="match status" value="1"/>
</dbReference>
<evidence type="ECO:0000313" key="3">
    <source>
        <dbReference type="EMBL" id="CYX31789.1"/>
    </source>
</evidence>
<evidence type="ECO:0000313" key="4">
    <source>
        <dbReference type="Proteomes" id="UP000074903"/>
    </source>
</evidence>
<dbReference type="CDD" id="cd00093">
    <property type="entry name" value="HTH_XRE"/>
    <property type="match status" value="1"/>
</dbReference>
<dbReference type="InterPro" id="IPR001387">
    <property type="entry name" value="Cro/C1-type_HTH"/>
</dbReference>
<feature type="domain" description="HTH cro/C1-type" evidence="2">
    <location>
        <begin position="13"/>
        <end position="67"/>
    </location>
</feature>
<keyword evidence="1" id="KW-0175">Coiled coil</keyword>
<dbReference type="InterPro" id="IPR010982">
    <property type="entry name" value="Lambda_DNA-bd_dom_sf"/>
</dbReference>